<dbReference type="InterPro" id="IPR029058">
    <property type="entry name" value="AB_hydrolase_fold"/>
</dbReference>
<proteinExistence type="predicted"/>
<sequence length="316" mass="35248">MISAKLPFDPTYGYTLESLLQIGCPDEPDDFAEFWESRYRRALSVVPDPELSRATEDHPEFDVYDVRYRSTGDFVIGGWLLKPKHGPIRRGLVVGHGYGGRDAPDFHLSVGEAAMLFPCFRGLSLSRDPRLPQNPARHVLHGIERCESYVLGGCVEDLWLAVSALLSVFPQIEGRIGYLGISFGGGIGALALPWEPRVRIAHLNVPTFGHHPLRLALPTLGSGEAVRRYERRHGHVLETLRYYDAACAARRIRIPVHVAAALSDPFVAPPGQFAIYNALPGPKRLFVLQAGHSDYPERTEQERELLEELGCFFESL</sequence>
<feature type="binding site" evidence="2">
    <location>
        <position position="98"/>
    </location>
    <ligand>
        <name>substrate</name>
    </ligand>
</feature>
<dbReference type="RefSeq" id="WP_119630934.1">
    <property type="nucleotide sequence ID" value="NZ_AP017928.1"/>
</dbReference>
<dbReference type="PANTHER" id="PTHR40111:SF1">
    <property type="entry name" value="CEPHALOSPORIN-C DEACETYLASE"/>
    <property type="match status" value="1"/>
</dbReference>
<dbReference type="GO" id="GO:0052689">
    <property type="term" value="F:carboxylic ester hydrolase activity"/>
    <property type="evidence" value="ECO:0007669"/>
    <property type="project" value="TreeGrafter"/>
</dbReference>
<name>A0A250KVE2_9GAMM</name>
<dbReference type="InterPro" id="IPR039069">
    <property type="entry name" value="CE7"/>
</dbReference>
<protein>
    <submittedName>
        <fullName evidence="4">Acetyl esterase</fullName>
    </submittedName>
</protein>
<dbReference type="PANTHER" id="PTHR40111">
    <property type="entry name" value="CEPHALOSPORIN-C DEACETYLASE"/>
    <property type="match status" value="1"/>
</dbReference>
<feature type="domain" description="Acetyl xylan esterase" evidence="3">
    <location>
        <begin position="26"/>
        <end position="296"/>
    </location>
</feature>
<evidence type="ECO:0000256" key="1">
    <source>
        <dbReference type="PIRSR" id="PIRSR639069-1"/>
    </source>
</evidence>
<evidence type="ECO:0000256" key="2">
    <source>
        <dbReference type="PIRSR" id="PIRSR639069-2"/>
    </source>
</evidence>
<reference evidence="4 5" key="1">
    <citation type="submission" date="2016-12" db="EMBL/GenBank/DDBJ databases">
        <title>Genome sequencing of Methylocaldum marinum.</title>
        <authorList>
            <person name="Takeuchi M."/>
            <person name="Kamagata Y."/>
            <person name="Hiraoka S."/>
            <person name="Oshima K."/>
            <person name="Hattori M."/>
            <person name="Iwasaki W."/>
        </authorList>
    </citation>
    <scope>NUCLEOTIDE SEQUENCE [LARGE SCALE GENOMIC DNA]</scope>
    <source>
        <strain evidence="4 5">S8</strain>
    </source>
</reference>
<feature type="active site" description="Charge relay system" evidence="1">
    <location>
        <position position="264"/>
    </location>
</feature>
<feature type="active site" description="Charge relay system" evidence="1">
    <location>
        <position position="292"/>
    </location>
</feature>
<organism evidence="4 5">
    <name type="scientific">Methylocaldum marinum</name>
    <dbReference type="NCBI Taxonomy" id="1432792"/>
    <lineage>
        <taxon>Bacteria</taxon>
        <taxon>Pseudomonadati</taxon>
        <taxon>Pseudomonadota</taxon>
        <taxon>Gammaproteobacteria</taxon>
        <taxon>Methylococcales</taxon>
        <taxon>Methylococcaceae</taxon>
        <taxon>Methylocaldum</taxon>
    </lineage>
</organism>
<gene>
    <name evidence="4" type="ORF">sS8_3683</name>
</gene>
<feature type="active site" description="Nucleophile" evidence="1">
    <location>
        <position position="182"/>
    </location>
</feature>
<evidence type="ECO:0000313" key="5">
    <source>
        <dbReference type="Proteomes" id="UP000266313"/>
    </source>
</evidence>
<accession>A0A250KVE2</accession>
<dbReference type="KEGG" id="mmai:sS8_3683"/>
<dbReference type="Gene3D" id="3.40.50.1820">
    <property type="entry name" value="alpha/beta hydrolase"/>
    <property type="match status" value="1"/>
</dbReference>
<evidence type="ECO:0000313" key="4">
    <source>
        <dbReference type="EMBL" id="BBA35620.1"/>
    </source>
</evidence>
<dbReference type="EMBL" id="AP017928">
    <property type="protein sequence ID" value="BBA35620.1"/>
    <property type="molecule type" value="Genomic_DNA"/>
</dbReference>
<dbReference type="Pfam" id="PF05448">
    <property type="entry name" value="AXE1"/>
    <property type="match status" value="1"/>
</dbReference>
<dbReference type="GO" id="GO:0005976">
    <property type="term" value="P:polysaccharide metabolic process"/>
    <property type="evidence" value="ECO:0007669"/>
    <property type="project" value="TreeGrafter"/>
</dbReference>
<dbReference type="InterPro" id="IPR008391">
    <property type="entry name" value="AXE1_dom"/>
</dbReference>
<dbReference type="Proteomes" id="UP000266313">
    <property type="component" value="Chromosome"/>
</dbReference>
<keyword evidence="5" id="KW-1185">Reference proteome</keyword>
<dbReference type="OrthoDB" id="9770528at2"/>
<dbReference type="AlphaFoldDB" id="A0A250KVE2"/>
<dbReference type="SUPFAM" id="SSF53474">
    <property type="entry name" value="alpha/beta-Hydrolases"/>
    <property type="match status" value="1"/>
</dbReference>
<evidence type="ECO:0000259" key="3">
    <source>
        <dbReference type="Pfam" id="PF05448"/>
    </source>
</evidence>